<comment type="caution">
    <text evidence="13">The sequence shown here is derived from an EMBL/GenBank/DDBJ whole genome shotgun (WGS) entry which is preliminary data.</text>
</comment>
<sequence length="535" mass="58454">MGLIGDLACPNYYFRHRALHCVVLLFFAGCIYLAAGDRISHDGAKSPSSSGCNNTYQLVMVKSWLNSVEHPEIVGVSARFGATLPRYLSKAVKGPALLTNPVTSCGKLSSKLSGTIALAMRGDCDFTDKAKVAQSAGAAGLMVTSDDEELYEMVCSGNESAISITIPVIMIPKSAGDNLRKSLSDGGRMVVLLYSPIRPVVDISAVYLWLMAVATVICASVWSNIVSYDQDQRSSVENINGAIEKDIIEISTKGAIIFIVGASVFLLLLYVFMSKWFIKLLVALFCIGSVQGMQFVMVSLFSRMFRGCGRITLELPVLGEVTILSIVVLPFCVAFAIVWATHRESTYAWIGQDTLGICLMITVFQMAQLPNIKVASALLVSAFLYDIFWVFISPFIFKESVMIAVARGGNSGGGAIPMLLRLPRFFDPWGGYDMIGFGDIIFPGLLVAFSRRFDKENKKGLLNGYFFWLSFGYGFGLFLTYLVLYLMNGHGQPALLYLVPCTLGLIIILGWIRGELRLLWSHENPNSSDTSAAEA</sequence>
<feature type="transmembrane region" description="Helical" evidence="11">
    <location>
        <begin position="494"/>
        <end position="512"/>
    </location>
</feature>
<comment type="similarity">
    <text evidence="3">Belongs to the peptidase A22B family.</text>
</comment>
<comment type="subcellular location">
    <subcellularLocation>
        <location evidence="2">Endosome membrane</location>
        <topology evidence="2">Multi-pass membrane protein</topology>
    </subcellularLocation>
</comment>
<evidence type="ECO:0000256" key="6">
    <source>
        <dbReference type="ARBA" id="ARBA00022753"/>
    </source>
</evidence>
<evidence type="ECO:0000256" key="3">
    <source>
        <dbReference type="ARBA" id="ARBA00006859"/>
    </source>
</evidence>
<reference evidence="13 14" key="1">
    <citation type="journal article" date="2024" name="Plant Biotechnol. J.">
        <title>Dendrobium thyrsiflorum genome and its molecular insights into genes involved in important horticultural traits.</title>
        <authorList>
            <person name="Chen B."/>
            <person name="Wang J.Y."/>
            <person name="Zheng P.J."/>
            <person name="Li K.L."/>
            <person name="Liang Y.M."/>
            <person name="Chen X.F."/>
            <person name="Zhang C."/>
            <person name="Zhao X."/>
            <person name="He X."/>
            <person name="Zhang G.Q."/>
            <person name="Liu Z.J."/>
            <person name="Xu Q."/>
        </authorList>
    </citation>
    <scope>NUCLEOTIDE SEQUENCE [LARGE SCALE GENOMIC DNA]</scope>
    <source>
        <strain evidence="13">GZMU011</strain>
    </source>
</reference>
<dbReference type="EMBL" id="JANQDX010000001">
    <property type="protein sequence ID" value="KAL0928448.1"/>
    <property type="molecule type" value="Genomic_DNA"/>
</dbReference>
<evidence type="ECO:0000256" key="9">
    <source>
        <dbReference type="ARBA" id="ARBA00023136"/>
    </source>
</evidence>
<evidence type="ECO:0000256" key="1">
    <source>
        <dbReference type="ARBA" id="ARBA00003012"/>
    </source>
</evidence>
<dbReference type="Pfam" id="PF04258">
    <property type="entry name" value="Peptidase_A22B"/>
    <property type="match status" value="1"/>
</dbReference>
<evidence type="ECO:0000313" key="13">
    <source>
        <dbReference type="EMBL" id="KAL0928448.1"/>
    </source>
</evidence>
<comment type="function">
    <text evidence="1">Intramembrane-cleaving aspartic protease (I-CLiP) that cleaves type II membrane signal peptides in the hydrophobic plane of the membrane.</text>
</comment>
<name>A0ABD0VV67_DENTH</name>
<dbReference type="Gene3D" id="3.50.30.30">
    <property type="match status" value="1"/>
</dbReference>
<evidence type="ECO:0000256" key="5">
    <source>
        <dbReference type="ARBA" id="ARBA00022729"/>
    </source>
</evidence>
<dbReference type="GO" id="GO:0016787">
    <property type="term" value="F:hydrolase activity"/>
    <property type="evidence" value="ECO:0007669"/>
    <property type="project" value="UniProtKB-KW"/>
</dbReference>
<evidence type="ECO:0000256" key="10">
    <source>
        <dbReference type="ARBA" id="ARBA00023180"/>
    </source>
</evidence>
<dbReference type="InterPro" id="IPR007369">
    <property type="entry name" value="Peptidase_A22B_SPP"/>
</dbReference>
<proteinExistence type="inferred from homology"/>
<keyword evidence="10" id="KW-0325">Glycoprotein</keyword>
<keyword evidence="14" id="KW-1185">Reference proteome</keyword>
<feature type="domain" description="PA" evidence="12">
    <location>
        <begin position="110"/>
        <end position="179"/>
    </location>
</feature>
<evidence type="ECO:0000259" key="12">
    <source>
        <dbReference type="Pfam" id="PF02225"/>
    </source>
</evidence>
<dbReference type="Proteomes" id="UP001552299">
    <property type="component" value="Unassembled WGS sequence"/>
</dbReference>
<keyword evidence="8 11" id="KW-1133">Transmembrane helix</keyword>
<evidence type="ECO:0000256" key="8">
    <source>
        <dbReference type="ARBA" id="ARBA00022989"/>
    </source>
</evidence>
<dbReference type="Pfam" id="PF02225">
    <property type="entry name" value="PA"/>
    <property type="match status" value="1"/>
</dbReference>
<dbReference type="PANTHER" id="PTHR12174:SF90">
    <property type="entry name" value="SIGNAL PEPTIDE PEPTIDASE-LIKE 3"/>
    <property type="match status" value="1"/>
</dbReference>
<dbReference type="PANTHER" id="PTHR12174">
    <property type="entry name" value="SIGNAL PEPTIDE PEPTIDASE"/>
    <property type="match status" value="1"/>
</dbReference>
<dbReference type="FunFam" id="3.50.30.30:FF:000007">
    <property type="entry name" value="Signal peptide peptidase-like 3"/>
    <property type="match status" value="1"/>
</dbReference>
<organism evidence="13 14">
    <name type="scientific">Dendrobium thyrsiflorum</name>
    <name type="common">Pinecone-like raceme dendrobium</name>
    <name type="synonym">Orchid</name>
    <dbReference type="NCBI Taxonomy" id="117978"/>
    <lineage>
        <taxon>Eukaryota</taxon>
        <taxon>Viridiplantae</taxon>
        <taxon>Streptophyta</taxon>
        <taxon>Embryophyta</taxon>
        <taxon>Tracheophyta</taxon>
        <taxon>Spermatophyta</taxon>
        <taxon>Magnoliopsida</taxon>
        <taxon>Liliopsida</taxon>
        <taxon>Asparagales</taxon>
        <taxon>Orchidaceae</taxon>
        <taxon>Epidendroideae</taxon>
        <taxon>Malaxideae</taxon>
        <taxon>Dendrobiinae</taxon>
        <taxon>Dendrobium</taxon>
    </lineage>
</organism>
<evidence type="ECO:0000256" key="7">
    <source>
        <dbReference type="ARBA" id="ARBA00022801"/>
    </source>
</evidence>
<accession>A0ABD0VV67</accession>
<keyword evidence="5" id="KW-0732">Signal</keyword>
<dbReference type="SMART" id="SM00730">
    <property type="entry name" value="PSN"/>
    <property type="match status" value="1"/>
</dbReference>
<gene>
    <name evidence="13" type="ORF">M5K25_000330</name>
</gene>
<feature type="transmembrane region" description="Helical" evidence="11">
    <location>
        <begin position="280"/>
        <end position="301"/>
    </location>
</feature>
<evidence type="ECO:0000313" key="14">
    <source>
        <dbReference type="Proteomes" id="UP001552299"/>
    </source>
</evidence>
<evidence type="ECO:0000256" key="11">
    <source>
        <dbReference type="SAM" id="Phobius"/>
    </source>
</evidence>
<keyword evidence="9 11" id="KW-0472">Membrane</keyword>
<evidence type="ECO:0000256" key="4">
    <source>
        <dbReference type="ARBA" id="ARBA00022692"/>
    </source>
</evidence>
<feature type="transmembrane region" description="Helical" evidence="11">
    <location>
        <begin position="465"/>
        <end position="488"/>
    </location>
</feature>
<dbReference type="InterPro" id="IPR006639">
    <property type="entry name" value="Preselin/SPP"/>
</dbReference>
<feature type="transmembrane region" description="Helical" evidence="11">
    <location>
        <begin position="374"/>
        <end position="397"/>
    </location>
</feature>
<evidence type="ECO:0000256" key="2">
    <source>
        <dbReference type="ARBA" id="ARBA00004337"/>
    </source>
</evidence>
<dbReference type="AlphaFoldDB" id="A0ABD0VV67"/>
<protein>
    <recommendedName>
        <fullName evidence="12">PA domain-containing protein</fullName>
    </recommendedName>
</protein>
<dbReference type="InterPro" id="IPR003137">
    <property type="entry name" value="PA_domain"/>
</dbReference>
<keyword evidence="4 11" id="KW-0812">Transmembrane</keyword>
<dbReference type="GO" id="GO:0010008">
    <property type="term" value="C:endosome membrane"/>
    <property type="evidence" value="ECO:0007669"/>
    <property type="project" value="UniProtKB-SubCell"/>
</dbReference>
<keyword evidence="6" id="KW-0967">Endosome</keyword>
<keyword evidence="7" id="KW-0378">Hydrolase</keyword>
<feature type="transmembrane region" description="Helical" evidence="11">
    <location>
        <begin position="434"/>
        <end position="453"/>
    </location>
</feature>
<dbReference type="SUPFAM" id="SSF52025">
    <property type="entry name" value="PA domain"/>
    <property type="match status" value="1"/>
</dbReference>
<feature type="transmembrane region" description="Helical" evidence="11">
    <location>
        <begin position="17"/>
        <end position="35"/>
    </location>
</feature>
<dbReference type="InterPro" id="IPR046450">
    <property type="entry name" value="PA_dom_sf"/>
</dbReference>
<feature type="transmembrane region" description="Helical" evidence="11">
    <location>
        <begin position="206"/>
        <end position="225"/>
    </location>
</feature>
<feature type="transmembrane region" description="Helical" evidence="11">
    <location>
        <begin position="321"/>
        <end position="340"/>
    </location>
</feature>
<feature type="transmembrane region" description="Helical" evidence="11">
    <location>
        <begin position="255"/>
        <end position="273"/>
    </location>
</feature>